<dbReference type="Proteomes" id="UP000184603">
    <property type="component" value="Unassembled WGS sequence"/>
</dbReference>
<dbReference type="AlphaFoldDB" id="A0A1M7Y320"/>
<feature type="transmembrane region" description="Helical" evidence="1">
    <location>
        <begin position="26"/>
        <end position="46"/>
    </location>
</feature>
<evidence type="ECO:0008006" key="4">
    <source>
        <dbReference type="Google" id="ProtNLM"/>
    </source>
</evidence>
<organism evidence="2 3">
    <name type="scientific">Desulfopila aestuarii DSM 18488</name>
    <dbReference type="NCBI Taxonomy" id="1121416"/>
    <lineage>
        <taxon>Bacteria</taxon>
        <taxon>Pseudomonadati</taxon>
        <taxon>Thermodesulfobacteriota</taxon>
        <taxon>Desulfobulbia</taxon>
        <taxon>Desulfobulbales</taxon>
        <taxon>Desulfocapsaceae</taxon>
        <taxon>Desulfopila</taxon>
    </lineage>
</organism>
<dbReference type="OrthoDB" id="1122086at2"/>
<accession>A0A1M7Y320</accession>
<reference evidence="2 3" key="1">
    <citation type="submission" date="2016-12" db="EMBL/GenBank/DDBJ databases">
        <authorList>
            <person name="Song W.-J."/>
            <person name="Kurnit D.M."/>
        </authorList>
    </citation>
    <scope>NUCLEOTIDE SEQUENCE [LARGE SCALE GENOMIC DNA]</scope>
    <source>
        <strain evidence="2 3">DSM 18488</strain>
    </source>
</reference>
<evidence type="ECO:0000313" key="2">
    <source>
        <dbReference type="EMBL" id="SHO46452.1"/>
    </source>
</evidence>
<protein>
    <recommendedName>
        <fullName evidence="4">DUF4492 domain-containing protein</fullName>
    </recommendedName>
</protein>
<name>A0A1M7Y320_9BACT</name>
<dbReference type="Pfam" id="PF14899">
    <property type="entry name" value="DUF4492"/>
    <property type="match status" value="1"/>
</dbReference>
<dbReference type="InterPro" id="IPR027853">
    <property type="entry name" value="DUF4492"/>
</dbReference>
<keyword evidence="1" id="KW-0812">Transmembrane</keyword>
<keyword evidence="3" id="KW-1185">Reference proteome</keyword>
<evidence type="ECO:0000313" key="3">
    <source>
        <dbReference type="Proteomes" id="UP000184603"/>
    </source>
</evidence>
<proteinExistence type="predicted"/>
<sequence length="76" mass="9270">MVWEYPARVYRFYKEGFQRMTLGKTLWKIILIKLVVMFAVLKLFFFPNYLNTNFETDEQRAEHVIERITSPVKVQH</sequence>
<keyword evidence="1" id="KW-1133">Transmembrane helix</keyword>
<dbReference type="EMBL" id="FRFE01000005">
    <property type="protein sequence ID" value="SHO46452.1"/>
    <property type="molecule type" value="Genomic_DNA"/>
</dbReference>
<keyword evidence="1" id="KW-0472">Membrane</keyword>
<dbReference type="STRING" id="1121416.SAMN02745220_01506"/>
<dbReference type="RefSeq" id="WP_073612831.1">
    <property type="nucleotide sequence ID" value="NZ_FRFE01000005.1"/>
</dbReference>
<gene>
    <name evidence="2" type="ORF">SAMN02745220_01506</name>
</gene>
<evidence type="ECO:0000256" key="1">
    <source>
        <dbReference type="SAM" id="Phobius"/>
    </source>
</evidence>